<sequence length="95" mass="11169">MIKTWKHKGLQQLFMTGNPKGVLSDKKDVERIRQRLYVIDNADTLDEIAAFSQYKFHPLTGNRKGTYSVTVRANWRITFEFKDGDAYILDLEDYH</sequence>
<dbReference type="RefSeq" id="WP_208718001.1">
    <property type="nucleotide sequence ID" value="NZ_CP024770.1"/>
</dbReference>
<dbReference type="EMBL" id="CP024770">
    <property type="protein sequence ID" value="QGY32104.1"/>
    <property type="molecule type" value="Genomic_DNA"/>
</dbReference>
<geneLocation type="plasmid" evidence="2">
    <name>pne1b</name>
</geneLocation>
<dbReference type="Pfam" id="PF05015">
    <property type="entry name" value="HigB-like_toxin"/>
    <property type="match status" value="1"/>
</dbReference>
<keyword evidence="1" id="KW-0614">Plasmid</keyword>
<dbReference type="PANTHER" id="PTHR40266">
    <property type="entry name" value="TOXIN HIGB-1"/>
    <property type="match status" value="1"/>
</dbReference>
<evidence type="ECO:0000313" key="2">
    <source>
        <dbReference type="Proteomes" id="UP000502005"/>
    </source>
</evidence>
<accession>A0A6B9G3K5</accession>
<dbReference type="InterPro" id="IPR035093">
    <property type="entry name" value="RelE/ParE_toxin_dom_sf"/>
</dbReference>
<dbReference type="AlphaFoldDB" id="A0A6B9G3K5"/>
<reference evidence="1 2" key="1">
    <citation type="submission" date="2017-11" db="EMBL/GenBank/DDBJ databases">
        <title>Genome sequence of Pantoea cypripedii NE1.</title>
        <authorList>
            <person name="Nascimento F.X."/>
        </authorList>
    </citation>
    <scope>NUCLEOTIDE SEQUENCE [LARGE SCALE GENOMIC DNA]</scope>
    <source>
        <strain evidence="1 2">NE1</strain>
        <plasmid evidence="2">pne1b</plasmid>
    </source>
</reference>
<gene>
    <name evidence="1" type="ORF">CUN67_24215</name>
</gene>
<dbReference type="Proteomes" id="UP000502005">
    <property type="component" value="Plasmid pNE1B"/>
</dbReference>
<dbReference type="InterPro" id="IPR007711">
    <property type="entry name" value="HigB-1"/>
</dbReference>
<proteinExistence type="predicted"/>
<protein>
    <submittedName>
        <fullName evidence="1">Killer protein</fullName>
    </submittedName>
</protein>
<name>A0A6B9G3K5_PANCY</name>
<dbReference type="SUPFAM" id="SSF143011">
    <property type="entry name" value="RelE-like"/>
    <property type="match status" value="1"/>
</dbReference>
<evidence type="ECO:0000313" key="1">
    <source>
        <dbReference type="EMBL" id="QGY32104.1"/>
    </source>
</evidence>
<dbReference type="Gene3D" id="3.30.2310.20">
    <property type="entry name" value="RelE-like"/>
    <property type="match status" value="1"/>
</dbReference>
<dbReference type="PANTHER" id="PTHR40266:SF2">
    <property type="entry name" value="TOXIN HIGB-1"/>
    <property type="match status" value="1"/>
</dbReference>
<organism evidence="1 2">
    <name type="scientific">Pantoea cypripedii</name>
    <name type="common">Pectobacterium cypripedii</name>
    <name type="synonym">Erwinia cypripedii</name>
    <dbReference type="NCBI Taxonomy" id="55209"/>
    <lineage>
        <taxon>Bacteria</taxon>
        <taxon>Pseudomonadati</taxon>
        <taxon>Pseudomonadota</taxon>
        <taxon>Gammaproteobacteria</taxon>
        <taxon>Enterobacterales</taxon>
        <taxon>Erwiniaceae</taxon>
        <taxon>Pantoea</taxon>
    </lineage>
</organism>